<dbReference type="SUPFAM" id="SSF53822">
    <property type="entry name" value="Periplasmic binding protein-like I"/>
    <property type="match status" value="1"/>
</dbReference>
<proteinExistence type="predicted"/>
<evidence type="ECO:0000259" key="5">
    <source>
        <dbReference type="PROSITE" id="PS50943"/>
    </source>
</evidence>
<dbReference type="SMART" id="SM00354">
    <property type="entry name" value="HTH_LACI"/>
    <property type="match status" value="1"/>
</dbReference>
<dbReference type="GO" id="GO:0000976">
    <property type="term" value="F:transcription cis-regulatory region binding"/>
    <property type="evidence" value="ECO:0007669"/>
    <property type="project" value="TreeGrafter"/>
</dbReference>
<evidence type="ECO:0000256" key="1">
    <source>
        <dbReference type="ARBA" id="ARBA00023015"/>
    </source>
</evidence>
<dbReference type="GO" id="GO:0003700">
    <property type="term" value="F:DNA-binding transcription factor activity"/>
    <property type="evidence" value="ECO:0007669"/>
    <property type="project" value="TreeGrafter"/>
</dbReference>
<organism evidence="6 7">
    <name type="scientific">Peptacetobacter hiranonis (strain DSM 13275 / JCM 10541 / KCTC 15199 / TO-931)</name>
    <name type="common">Clostridium hiranonis</name>
    <dbReference type="NCBI Taxonomy" id="500633"/>
    <lineage>
        <taxon>Bacteria</taxon>
        <taxon>Bacillati</taxon>
        <taxon>Bacillota</taxon>
        <taxon>Clostridia</taxon>
        <taxon>Peptostreptococcales</taxon>
        <taxon>Peptostreptococcaceae</taxon>
        <taxon>Peptacetobacter</taxon>
    </lineage>
</organism>
<sequence>MKKQLTMADIAKIAGVGKSTVSRYFNGGYVKEETKEKIRVVIEEYNYKPNTFAQSLKAKETKIIGVVVPCLDSTVTSRVLMSLDEELRAAGYTMLIMNTAHDHNLEIENIENLQRLRVDAIILSAISMTDELKKVIESVDVPLLVLEQEYAAGVSIINNDYDAGYKMGKYVADKGHKNVLVVSVNEKDIAVGVKRRSGILDALKESNVDIVDVLESNFSHHKTYDCAKEYFKDGIGNIDAVICSTDKQAVAVMKVIEELGLSIPKDVSICGFGGYETSNLLKPRLTTIKFDSEKLGKIATETILKMIKKEEVEKLQSVDAKFIEGESVYDMN</sequence>
<dbReference type="PANTHER" id="PTHR30146">
    <property type="entry name" value="LACI-RELATED TRANSCRIPTIONAL REPRESSOR"/>
    <property type="match status" value="1"/>
</dbReference>
<dbReference type="CDD" id="cd01542">
    <property type="entry name" value="PBP1_TreR-like"/>
    <property type="match status" value="1"/>
</dbReference>
<dbReference type="PANTHER" id="PTHR30146:SF154">
    <property type="entry name" value="TRANSCRIPTION REGULATOR, MEMBER OF GALR FAMILY"/>
    <property type="match status" value="1"/>
</dbReference>
<gene>
    <name evidence="6" type="ORF">CLOHIR_01030</name>
</gene>
<dbReference type="PROSITE" id="PS50943">
    <property type="entry name" value="HTH_CROC1"/>
    <property type="match status" value="1"/>
</dbReference>
<feature type="domain" description="HTH cro/C1-type" evidence="5">
    <location>
        <begin position="2"/>
        <end position="27"/>
    </location>
</feature>
<dbReference type="Pfam" id="PF00532">
    <property type="entry name" value="Peripla_BP_1"/>
    <property type="match status" value="1"/>
</dbReference>
<dbReference type="InterPro" id="IPR000843">
    <property type="entry name" value="HTH_LacI"/>
</dbReference>
<evidence type="ECO:0000259" key="4">
    <source>
        <dbReference type="PROSITE" id="PS50932"/>
    </source>
</evidence>
<dbReference type="RefSeq" id="WP_006439947.1">
    <property type="nucleotide sequence ID" value="NZ_DS995356.1"/>
</dbReference>
<accession>B6FYS6</accession>
<name>B6FYS6_PEPHT</name>
<dbReference type="InterPro" id="IPR001387">
    <property type="entry name" value="Cro/C1-type_HTH"/>
</dbReference>
<feature type="domain" description="HTH lacI-type" evidence="4">
    <location>
        <begin position="5"/>
        <end position="58"/>
    </location>
</feature>
<evidence type="ECO:0000256" key="3">
    <source>
        <dbReference type="ARBA" id="ARBA00023163"/>
    </source>
</evidence>
<dbReference type="AlphaFoldDB" id="B6FYS6"/>
<dbReference type="PROSITE" id="PS50932">
    <property type="entry name" value="HTH_LACI_2"/>
    <property type="match status" value="1"/>
</dbReference>
<keyword evidence="2" id="KW-0238">DNA-binding</keyword>
<dbReference type="Pfam" id="PF00356">
    <property type="entry name" value="LacI"/>
    <property type="match status" value="1"/>
</dbReference>
<dbReference type="OrthoDB" id="3180992at2"/>
<dbReference type="STRING" id="500633.CLOHIR_01030"/>
<protein>
    <submittedName>
        <fullName evidence="6">Sugar-binding domain protein</fullName>
    </submittedName>
</protein>
<dbReference type="InterPro" id="IPR010982">
    <property type="entry name" value="Lambda_DNA-bd_dom_sf"/>
</dbReference>
<keyword evidence="3" id="KW-0804">Transcription</keyword>
<keyword evidence="1" id="KW-0805">Transcription regulation</keyword>
<evidence type="ECO:0000313" key="7">
    <source>
        <dbReference type="Proteomes" id="UP000003178"/>
    </source>
</evidence>
<dbReference type="Gene3D" id="3.40.50.2300">
    <property type="match status" value="2"/>
</dbReference>
<dbReference type="Proteomes" id="UP000003178">
    <property type="component" value="Unassembled WGS sequence"/>
</dbReference>
<dbReference type="InterPro" id="IPR001761">
    <property type="entry name" value="Peripla_BP/Lac1_sug-bd_dom"/>
</dbReference>
<keyword evidence="7" id="KW-1185">Reference proteome</keyword>
<reference evidence="6 7" key="2">
    <citation type="submission" date="2008-10" db="EMBL/GenBank/DDBJ databases">
        <title>Draft genome sequence of Clostridium hiranonis (DSM 13275).</title>
        <authorList>
            <person name="Sudarsanam P."/>
            <person name="Ley R."/>
            <person name="Guruge J."/>
            <person name="Turnbaugh P.J."/>
            <person name="Mahowald M."/>
            <person name="Liep D."/>
            <person name="Gordon J."/>
        </authorList>
    </citation>
    <scope>NUCLEOTIDE SEQUENCE [LARGE SCALE GENOMIC DNA]</scope>
    <source>
        <strain evidence="6 7">DSM 13275</strain>
    </source>
</reference>
<evidence type="ECO:0000256" key="2">
    <source>
        <dbReference type="ARBA" id="ARBA00023125"/>
    </source>
</evidence>
<dbReference type="eggNOG" id="COG1609">
    <property type="taxonomic scope" value="Bacteria"/>
</dbReference>
<evidence type="ECO:0000313" key="6">
    <source>
        <dbReference type="EMBL" id="EEA85307.1"/>
    </source>
</evidence>
<dbReference type="InterPro" id="IPR028082">
    <property type="entry name" value="Peripla_BP_I"/>
</dbReference>
<reference evidence="6 7" key="1">
    <citation type="submission" date="2008-09" db="EMBL/GenBank/DDBJ databases">
        <authorList>
            <person name="Fulton L."/>
            <person name="Clifton S."/>
            <person name="Fulton B."/>
            <person name="Xu J."/>
            <person name="Minx P."/>
            <person name="Pepin K.H."/>
            <person name="Johnson M."/>
            <person name="Thiruvilangam P."/>
            <person name="Bhonagiri V."/>
            <person name="Nash W.E."/>
            <person name="Mardis E.R."/>
            <person name="Wilson R.K."/>
        </authorList>
    </citation>
    <scope>NUCLEOTIDE SEQUENCE [LARGE SCALE GENOMIC DNA]</scope>
    <source>
        <strain evidence="6 7">DSM 13275</strain>
    </source>
</reference>
<dbReference type="SUPFAM" id="SSF47413">
    <property type="entry name" value="lambda repressor-like DNA-binding domains"/>
    <property type="match status" value="1"/>
</dbReference>
<dbReference type="EMBL" id="ABWP01000045">
    <property type="protein sequence ID" value="EEA85307.1"/>
    <property type="molecule type" value="Genomic_DNA"/>
</dbReference>
<dbReference type="Gene3D" id="1.10.260.40">
    <property type="entry name" value="lambda repressor-like DNA-binding domains"/>
    <property type="match status" value="1"/>
</dbReference>
<comment type="caution">
    <text evidence="6">The sequence shown here is derived from an EMBL/GenBank/DDBJ whole genome shotgun (WGS) entry which is preliminary data.</text>
</comment>
<dbReference type="HOGENOM" id="CLU_037628_6_0_9"/>
<dbReference type="CDD" id="cd01392">
    <property type="entry name" value="HTH_LacI"/>
    <property type="match status" value="1"/>
</dbReference>